<reference evidence="8" key="4">
    <citation type="submission" date="2024-02" db="EMBL/GenBank/DDBJ databases">
        <title>Comparative genomics of Cryptococcus and Kwoniella reveals pathogenesis evolution and contrasting modes of karyotype evolution via chromosome fusion or intercentromeric recombination.</title>
        <authorList>
            <person name="Coelho M.A."/>
            <person name="David-Palma M."/>
            <person name="Shea T."/>
            <person name="Bowers K."/>
            <person name="McGinley-Smith S."/>
            <person name="Mohammad A.W."/>
            <person name="Gnirke A."/>
            <person name="Yurkov A.M."/>
            <person name="Nowrousian M."/>
            <person name="Sun S."/>
            <person name="Cuomo C.A."/>
            <person name="Heitman J."/>
        </authorList>
    </citation>
    <scope>NUCLEOTIDE SEQUENCE</scope>
    <source>
        <strain evidence="8">CBS 10737</strain>
    </source>
</reference>
<evidence type="ECO:0000256" key="4">
    <source>
        <dbReference type="ARBA" id="ARBA00023136"/>
    </source>
</evidence>
<dbReference type="KEGG" id="kpin:30170136"/>
<feature type="compositionally biased region" description="Basic and acidic residues" evidence="5">
    <location>
        <begin position="600"/>
        <end position="619"/>
    </location>
</feature>
<feature type="transmembrane region" description="Helical" evidence="6">
    <location>
        <begin position="305"/>
        <end position="328"/>
    </location>
</feature>
<evidence type="ECO:0000256" key="6">
    <source>
        <dbReference type="SAM" id="Phobius"/>
    </source>
</evidence>
<dbReference type="GO" id="GO:0015179">
    <property type="term" value="F:L-amino acid transmembrane transporter activity"/>
    <property type="evidence" value="ECO:0007669"/>
    <property type="project" value="TreeGrafter"/>
</dbReference>
<proteinExistence type="predicted"/>
<feature type="transmembrane region" description="Helical" evidence="6">
    <location>
        <begin position="525"/>
        <end position="542"/>
    </location>
</feature>
<dbReference type="InterPro" id="IPR002293">
    <property type="entry name" value="AA/rel_permease1"/>
</dbReference>
<dbReference type="RefSeq" id="XP_019013696.1">
    <property type="nucleotide sequence ID" value="XM_019153535.1"/>
</dbReference>
<reference evidence="7" key="3">
    <citation type="submission" date="2016-07" db="EMBL/GenBank/DDBJ databases">
        <title>Evolution of pathogenesis and genome organization in the Tremellales.</title>
        <authorList>
            <person name="Cuomo C."/>
            <person name="Litvintseva A."/>
            <person name="Heitman J."/>
            <person name="Chen Y."/>
            <person name="Sun S."/>
            <person name="Springer D."/>
            <person name="Dromer F."/>
            <person name="Young S."/>
            <person name="Zeng Q."/>
            <person name="Chapman S."/>
            <person name="Gujja S."/>
            <person name="Saif S."/>
            <person name="Birren B."/>
        </authorList>
    </citation>
    <scope>NUCLEOTIDE SEQUENCE</scope>
    <source>
        <strain evidence="7">CBS 10737</strain>
    </source>
</reference>
<name>A0A1B9IAI3_9TREE</name>
<dbReference type="FunFam" id="1.20.1740.10:FF:000042">
    <property type="entry name" value="Similar to amino acid transporter"/>
    <property type="match status" value="1"/>
</dbReference>
<evidence type="ECO:0000256" key="3">
    <source>
        <dbReference type="ARBA" id="ARBA00022989"/>
    </source>
</evidence>
<protein>
    <submittedName>
        <fullName evidence="7">L-methionine transporter</fullName>
    </submittedName>
</protein>
<dbReference type="GO" id="GO:0016020">
    <property type="term" value="C:membrane"/>
    <property type="evidence" value="ECO:0007669"/>
    <property type="project" value="UniProtKB-SubCell"/>
</dbReference>
<feature type="transmembrane region" description="Helical" evidence="6">
    <location>
        <begin position="262"/>
        <end position="285"/>
    </location>
</feature>
<comment type="subcellular location">
    <subcellularLocation>
        <location evidence="1">Membrane</location>
        <topology evidence="1">Multi-pass membrane protein</topology>
    </subcellularLocation>
</comment>
<dbReference type="PANTHER" id="PTHR11785:SF512">
    <property type="entry name" value="SOBREMESA, ISOFORM B"/>
    <property type="match status" value="1"/>
</dbReference>
<dbReference type="AlphaFoldDB" id="A0A1B9IAI3"/>
<keyword evidence="2 6" id="KW-0812">Transmembrane</keyword>
<dbReference type="PANTHER" id="PTHR11785">
    <property type="entry name" value="AMINO ACID TRANSPORTER"/>
    <property type="match status" value="1"/>
</dbReference>
<evidence type="ECO:0000313" key="8">
    <source>
        <dbReference type="EMBL" id="WWC69289.1"/>
    </source>
</evidence>
<dbReference type="STRING" id="1296096.A0A1B9IAI3"/>
<feature type="compositionally biased region" description="Low complexity" evidence="5">
    <location>
        <begin position="1"/>
        <end position="21"/>
    </location>
</feature>
<reference evidence="7" key="1">
    <citation type="submission" date="2013-07" db="EMBL/GenBank/DDBJ databases">
        <title>The Genome Sequence of Cryptococcus pinus CBS10737.</title>
        <authorList>
            <consortium name="The Broad Institute Genome Sequencing Platform"/>
            <person name="Cuomo C."/>
            <person name="Litvintseva A."/>
            <person name="Chen Y."/>
            <person name="Heitman J."/>
            <person name="Sun S."/>
            <person name="Springer D."/>
            <person name="Dromer F."/>
            <person name="Young S.K."/>
            <person name="Zeng Q."/>
            <person name="Gargeya S."/>
            <person name="Fitzgerald M."/>
            <person name="Abouelleil A."/>
            <person name="Alvarado L."/>
            <person name="Berlin A.M."/>
            <person name="Chapman S.B."/>
            <person name="Dewar J."/>
            <person name="Goldberg J."/>
            <person name="Griggs A."/>
            <person name="Gujja S."/>
            <person name="Hansen M."/>
            <person name="Howarth C."/>
            <person name="Imamovic A."/>
            <person name="Larimer J."/>
            <person name="McCowan C."/>
            <person name="Murphy C."/>
            <person name="Pearson M."/>
            <person name="Priest M."/>
            <person name="Roberts A."/>
            <person name="Saif S."/>
            <person name="Shea T."/>
            <person name="Sykes S."/>
            <person name="Wortman J."/>
            <person name="Nusbaum C."/>
            <person name="Birren B."/>
        </authorList>
    </citation>
    <scope>NUCLEOTIDE SEQUENCE [LARGE SCALE GENOMIC DNA]</scope>
    <source>
        <strain evidence="7">CBS 10737</strain>
    </source>
</reference>
<dbReference type="InterPro" id="IPR050598">
    <property type="entry name" value="AminoAcid_Transporter"/>
</dbReference>
<accession>A0A1B9IAI3</accession>
<evidence type="ECO:0000256" key="5">
    <source>
        <dbReference type="SAM" id="MobiDB-lite"/>
    </source>
</evidence>
<feature type="transmembrane region" description="Helical" evidence="6">
    <location>
        <begin position="466"/>
        <end position="487"/>
    </location>
</feature>
<evidence type="ECO:0000313" key="7">
    <source>
        <dbReference type="EMBL" id="OCF52477.1"/>
    </source>
</evidence>
<reference evidence="8" key="2">
    <citation type="submission" date="2013-07" db="EMBL/GenBank/DDBJ databases">
        <authorList>
            <consortium name="The Broad Institute Genome Sequencing Platform"/>
            <person name="Cuomo C."/>
            <person name="Litvintseva A."/>
            <person name="Chen Y."/>
            <person name="Heitman J."/>
            <person name="Sun S."/>
            <person name="Springer D."/>
            <person name="Dromer F."/>
            <person name="Young S.K."/>
            <person name="Zeng Q."/>
            <person name="Gargeya S."/>
            <person name="Fitzgerald M."/>
            <person name="Abouelleil A."/>
            <person name="Alvarado L."/>
            <person name="Berlin A.M."/>
            <person name="Chapman S.B."/>
            <person name="Dewar J."/>
            <person name="Goldberg J."/>
            <person name="Griggs A."/>
            <person name="Gujja S."/>
            <person name="Hansen M."/>
            <person name="Howarth C."/>
            <person name="Imamovic A."/>
            <person name="Larimer J."/>
            <person name="McCowan C."/>
            <person name="Murphy C."/>
            <person name="Pearson M."/>
            <person name="Priest M."/>
            <person name="Roberts A."/>
            <person name="Saif S."/>
            <person name="Shea T."/>
            <person name="Sykes S."/>
            <person name="Wortman J."/>
            <person name="Nusbaum C."/>
            <person name="Birren B."/>
        </authorList>
    </citation>
    <scope>NUCLEOTIDE SEQUENCE</scope>
    <source>
        <strain evidence="8">CBS 10737</strain>
    </source>
</reference>
<feature type="transmembrane region" description="Helical" evidence="6">
    <location>
        <begin position="349"/>
        <end position="370"/>
    </location>
</feature>
<keyword evidence="9" id="KW-1185">Reference proteome</keyword>
<evidence type="ECO:0000256" key="1">
    <source>
        <dbReference type="ARBA" id="ARBA00004141"/>
    </source>
</evidence>
<feature type="transmembrane region" description="Helical" evidence="6">
    <location>
        <begin position="438"/>
        <end position="460"/>
    </location>
</feature>
<feature type="transmembrane region" description="Helical" evidence="6">
    <location>
        <begin position="233"/>
        <end position="250"/>
    </location>
</feature>
<dbReference type="Proteomes" id="UP000094020">
    <property type="component" value="Chromosome 4"/>
</dbReference>
<feature type="transmembrane region" description="Helical" evidence="6">
    <location>
        <begin position="390"/>
        <end position="417"/>
    </location>
</feature>
<dbReference type="Pfam" id="PF13520">
    <property type="entry name" value="AA_permease_2"/>
    <property type="match status" value="1"/>
</dbReference>
<gene>
    <name evidence="7" type="ORF">I206_01767</name>
    <name evidence="8" type="ORF">I206_103227</name>
</gene>
<feature type="region of interest" description="Disordered" evidence="5">
    <location>
        <begin position="597"/>
        <end position="619"/>
    </location>
</feature>
<dbReference type="Gene3D" id="1.20.1740.10">
    <property type="entry name" value="Amino acid/polyamine transporter I"/>
    <property type="match status" value="1"/>
</dbReference>
<dbReference type="OrthoDB" id="5982228at2759"/>
<organism evidence="7">
    <name type="scientific">Kwoniella pini CBS 10737</name>
    <dbReference type="NCBI Taxonomy" id="1296096"/>
    <lineage>
        <taxon>Eukaryota</taxon>
        <taxon>Fungi</taxon>
        <taxon>Dikarya</taxon>
        <taxon>Basidiomycota</taxon>
        <taxon>Agaricomycotina</taxon>
        <taxon>Tremellomycetes</taxon>
        <taxon>Tremellales</taxon>
        <taxon>Cryptococcaceae</taxon>
        <taxon>Kwoniella</taxon>
    </lineage>
</organism>
<dbReference type="EMBL" id="KI894008">
    <property type="protein sequence ID" value="OCF52477.1"/>
    <property type="molecule type" value="Genomic_DNA"/>
</dbReference>
<sequence>MAPYEPISPSSHSSRSNDFSPEPASPSQSLRALEVDSNVNQNGRPPLLGQTKHGRSNTISSLGGFDFQHNLLPLTLSGDMEETTNRVINSMGGGGEEERHVSLLHGIALIVGAQVGSGIFSSPGVIVGEVGSVGASLGVWLMSGLLAWTGASSYAELGCAIPLSGGTQAYLAYAFGPLLSYLFTWTAVTMLKPGSAAMIALIFGEYLNRLISHIFTPTVAVSGVEEVITVSDWSIKITATIALVLVSLLNMLSRTSGSDSTLFLTIIKIGALLFVSILGLIALIKDGPGDSLKPDALFEGTKSDLSAYAIALYSGLWAFDGWDSCCWVTGEMINPSRNLPRAIHSSMGIGLILFVLANISYFVVLSPSVVAASNTVALDFGKETIGKFGMVVFSVLVAISCFGALNGSFFTTARLIYAASREHFLPSIFSRLNYKRRTPDYAIGLQAGLSLFFVIFGGGFRALLNFFSVAGWFFYLLTVLGLLILRIKEPNLERPYKTWLINPIIFCAVAMFLLLMPIFAAPVEAIAAFLFIGSGVPMYYLTSRSRSNASKGYSEVNTDQSEFKATLNDAWNKLKDDIGNFMPENLLSSKRKPINSGVVSDREERRGMLRDENLEMSER</sequence>
<evidence type="ECO:0000313" key="9">
    <source>
        <dbReference type="Proteomes" id="UP000094020"/>
    </source>
</evidence>
<keyword evidence="3 6" id="KW-1133">Transmembrane helix</keyword>
<dbReference type="EMBL" id="CP144522">
    <property type="protein sequence ID" value="WWC69289.1"/>
    <property type="molecule type" value="Genomic_DNA"/>
</dbReference>
<feature type="transmembrane region" description="Helical" evidence="6">
    <location>
        <begin position="169"/>
        <end position="188"/>
    </location>
</feature>
<feature type="transmembrane region" description="Helical" evidence="6">
    <location>
        <begin position="126"/>
        <end position="148"/>
    </location>
</feature>
<evidence type="ECO:0000256" key="2">
    <source>
        <dbReference type="ARBA" id="ARBA00022692"/>
    </source>
</evidence>
<keyword evidence="4 6" id="KW-0472">Membrane</keyword>
<feature type="transmembrane region" description="Helical" evidence="6">
    <location>
        <begin position="499"/>
        <end position="519"/>
    </location>
</feature>
<dbReference type="GeneID" id="30170136"/>
<feature type="region of interest" description="Disordered" evidence="5">
    <location>
        <begin position="1"/>
        <end position="29"/>
    </location>
</feature>